<accession>A0ABS9HC73</accession>
<name>A0ABS9HC73_9ACTN</name>
<dbReference type="InterPro" id="IPR001608">
    <property type="entry name" value="Ala_racemase_N"/>
</dbReference>
<evidence type="ECO:0000259" key="3">
    <source>
        <dbReference type="SMART" id="SM01119"/>
    </source>
</evidence>
<evidence type="ECO:0000313" key="5">
    <source>
        <dbReference type="Proteomes" id="UP001201161"/>
    </source>
</evidence>
<dbReference type="InterPro" id="IPR042208">
    <property type="entry name" value="D-ser_dehydrat-like_sf"/>
</dbReference>
<dbReference type="PANTHER" id="PTHR28004:SF2">
    <property type="entry name" value="D-SERINE DEHYDRATASE"/>
    <property type="match status" value="1"/>
</dbReference>
<dbReference type="SUPFAM" id="SSF51419">
    <property type="entry name" value="PLP-binding barrel"/>
    <property type="match status" value="1"/>
</dbReference>
<dbReference type="SMART" id="SM01119">
    <property type="entry name" value="D-ser_dehydrat"/>
    <property type="match status" value="1"/>
</dbReference>
<evidence type="ECO:0000313" key="4">
    <source>
        <dbReference type="EMBL" id="MCF6377892.1"/>
    </source>
</evidence>
<sequence>MSRPTPHVLVDPEILDRNVDAMQAAANRAGLALRPHAKTHKSLEVARRQLAAGAVGLTVATVAEAEVFAEVCDDLFIAYPLWVDDERAARLRDVLSRASVAVGVDSVESTSHLAPLASAGLRVRIEVDSGHHRSGVPAASAAEVATAAADAGLTVDGVFTFPGHSYSPDARASAAADERRELAAAREALLAAGLTCDAVSGGSTPSVEFADGDVLTEVRPGVYALGDAQQWELGVVSPADVALTVVATVVGRYPDRVVLDAGSKVLGADRASYATGHGRLLDHPDARIVALSEHHATVTGFDAPRGTRVRVVPNHVCTTVNLADAYVVGDATWPVDARGANT</sequence>
<evidence type="ECO:0000256" key="2">
    <source>
        <dbReference type="ARBA" id="ARBA00023239"/>
    </source>
</evidence>
<dbReference type="EMBL" id="JAKJHZ010000006">
    <property type="protein sequence ID" value="MCF6377892.1"/>
    <property type="molecule type" value="Genomic_DNA"/>
</dbReference>
<organism evidence="4 5">
    <name type="scientific">Nocardioides potassii</name>
    <dbReference type="NCBI Taxonomy" id="2911371"/>
    <lineage>
        <taxon>Bacteria</taxon>
        <taxon>Bacillati</taxon>
        <taxon>Actinomycetota</taxon>
        <taxon>Actinomycetes</taxon>
        <taxon>Propionibacteriales</taxon>
        <taxon>Nocardioidaceae</taxon>
        <taxon>Nocardioides</taxon>
    </lineage>
</organism>
<dbReference type="PANTHER" id="PTHR28004">
    <property type="entry name" value="ZGC:162816-RELATED"/>
    <property type="match status" value="1"/>
</dbReference>
<dbReference type="Pfam" id="PF01168">
    <property type="entry name" value="Ala_racemase_N"/>
    <property type="match status" value="1"/>
</dbReference>
<dbReference type="Pfam" id="PF14031">
    <property type="entry name" value="D-ser_dehydrat"/>
    <property type="match status" value="1"/>
</dbReference>
<dbReference type="InterPro" id="IPR029066">
    <property type="entry name" value="PLP-binding_barrel"/>
</dbReference>
<comment type="similarity">
    <text evidence="1">Belongs to the DSD1 family.</text>
</comment>
<keyword evidence="2" id="KW-0456">Lyase</keyword>
<feature type="domain" description="D-serine dehydratase-like" evidence="3">
    <location>
        <begin position="242"/>
        <end position="330"/>
    </location>
</feature>
<protein>
    <submittedName>
        <fullName evidence="4">Alanine racemase</fullName>
        <ecNumber evidence="4">5.1.1.1</ecNumber>
    </submittedName>
</protein>
<dbReference type="RefSeq" id="WP_236401648.1">
    <property type="nucleotide sequence ID" value="NZ_JAKJHZ010000006.1"/>
</dbReference>
<keyword evidence="4" id="KW-0413">Isomerase</keyword>
<dbReference type="EC" id="5.1.1.1" evidence="4"/>
<dbReference type="InterPro" id="IPR026956">
    <property type="entry name" value="D-ser_dehydrat-like_dom"/>
</dbReference>
<dbReference type="Proteomes" id="UP001201161">
    <property type="component" value="Unassembled WGS sequence"/>
</dbReference>
<dbReference type="GO" id="GO:0008784">
    <property type="term" value="F:alanine racemase activity"/>
    <property type="evidence" value="ECO:0007669"/>
    <property type="project" value="UniProtKB-EC"/>
</dbReference>
<dbReference type="Gene3D" id="2.40.37.20">
    <property type="entry name" value="D-serine dehydratase-like domain"/>
    <property type="match status" value="1"/>
</dbReference>
<comment type="caution">
    <text evidence="4">The sequence shown here is derived from an EMBL/GenBank/DDBJ whole genome shotgun (WGS) entry which is preliminary data.</text>
</comment>
<evidence type="ECO:0000256" key="1">
    <source>
        <dbReference type="ARBA" id="ARBA00005323"/>
    </source>
</evidence>
<dbReference type="InterPro" id="IPR051466">
    <property type="entry name" value="D-amino_acid_metab_enzyme"/>
</dbReference>
<dbReference type="Gene3D" id="3.20.20.10">
    <property type="entry name" value="Alanine racemase"/>
    <property type="match status" value="1"/>
</dbReference>
<keyword evidence="5" id="KW-1185">Reference proteome</keyword>
<gene>
    <name evidence="4" type="ORF">L2K70_09765</name>
</gene>
<proteinExistence type="inferred from homology"/>
<reference evidence="4 5" key="1">
    <citation type="submission" date="2022-01" db="EMBL/GenBank/DDBJ databases">
        <title>Nocardioides sp. nov., an actinomycete isolated from mining soil.</title>
        <authorList>
            <person name="Liu L."/>
        </authorList>
    </citation>
    <scope>NUCLEOTIDE SEQUENCE [LARGE SCALE GENOMIC DNA]</scope>
    <source>
        <strain evidence="4 5">KLBMP 9356</strain>
    </source>
</reference>